<dbReference type="EMBL" id="NKXO01000071">
    <property type="protein sequence ID" value="PKQ64113.1"/>
    <property type="molecule type" value="Genomic_DNA"/>
</dbReference>
<proteinExistence type="predicted"/>
<evidence type="ECO:0000313" key="2">
    <source>
        <dbReference type="Proteomes" id="UP000233387"/>
    </source>
</evidence>
<comment type="caution">
    <text evidence="1">The sequence shown here is derived from an EMBL/GenBank/DDBJ whole genome shotgun (WGS) entry which is preliminary data.</text>
</comment>
<dbReference type="RefSeq" id="WP_101359887.1">
    <property type="nucleotide sequence ID" value="NZ_NKXO01000071.1"/>
</dbReference>
<sequence>MKSLAHNWLTEGLIDFEYKKYVLLAYLKNVQSEFEATRLYPYLSDLVFHYQNLLSFKEGKHFLRQNFPKQITQADFEKLRLQYEILVDDDEIMQTLEEIVEFAIPNFRSLLKEGKSLYDYVESHLELSIVGIAPLYQEEGYLMLYEEILKNIQVYEYQVSIFENLENPYRAIHLQYLETIPKKIFETFENLKLALLRKYTKLPNPATYLIVAKVPYPLQETLLPVAKRVLVRHLSQKAA</sequence>
<gene>
    <name evidence="1" type="ORF">Rain11_2627</name>
</gene>
<dbReference type="AlphaFoldDB" id="A0A2N3I1J0"/>
<dbReference type="Proteomes" id="UP000233387">
    <property type="component" value="Unassembled WGS sequence"/>
</dbReference>
<keyword evidence="2" id="KW-1185">Reference proteome</keyword>
<evidence type="ECO:0000313" key="1">
    <source>
        <dbReference type="EMBL" id="PKQ64113.1"/>
    </source>
</evidence>
<accession>A0A2N3I1J0</accession>
<organism evidence="1 2">
    <name type="scientific">Raineya orbicola</name>
    <dbReference type="NCBI Taxonomy" id="2016530"/>
    <lineage>
        <taxon>Bacteria</taxon>
        <taxon>Pseudomonadati</taxon>
        <taxon>Bacteroidota</taxon>
        <taxon>Cytophagia</taxon>
        <taxon>Cytophagales</taxon>
        <taxon>Raineyaceae</taxon>
        <taxon>Raineya</taxon>
    </lineage>
</organism>
<dbReference type="OrthoDB" id="1523307at2"/>
<protein>
    <submittedName>
        <fullName evidence="1">Uncharacterized protein</fullName>
    </submittedName>
</protein>
<reference evidence="1 2" key="1">
    <citation type="submission" date="2017-06" db="EMBL/GenBank/DDBJ databases">
        <title>Raineya orbicola gen. nov., sp. nov. a slightly thermophilic bacterium of the phylum Bacteroidetes and the description of Raineyaceae fam. nov.</title>
        <authorList>
            <person name="Albuquerque L."/>
            <person name="Polonia A.R.M."/>
            <person name="Barroso C."/>
            <person name="Froufe H.J.C."/>
            <person name="Lage O."/>
            <person name="Lobo-Da-Cunha A."/>
            <person name="Egas C."/>
            <person name="Da Costa M.S."/>
        </authorList>
    </citation>
    <scope>NUCLEOTIDE SEQUENCE [LARGE SCALE GENOMIC DNA]</scope>
    <source>
        <strain evidence="1 2">SPSPC-11</strain>
    </source>
</reference>
<name>A0A2N3I1J0_9BACT</name>